<dbReference type="Gene3D" id="3.40.710.10">
    <property type="entry name" value="DD-peptidase/beta-lactamase superfamily"/>
    <property type="match status" value="1"/>
</dbReference>
<keyword evidence="11" id="KW-0472">Membrane</keyword>
<dbReference type="SUPFAM" id="SSF56601">
    <property type="entry name" value="beta-lactamase/transpeptidase-like"/>
    <property type="match status" value="1"/>
</dbReference>
<evidence type="ECO:0000256" key="8">
    <source>
        <dbReference type="ARBA" id="ARBA00022960"/>
    </source>
</evidence>
<accession>A0ABW3NFH1</accession>
<organism evidence="17 18">
    <name type="scientific">Oceanobacillus locisalsi</name>
    <dbReference type="NCBI Taxonomy" id="546107"/>
    <lineage>
        <taxon>Bacteria</taxon>
        <taxon>Bacillati</taxon>
        <taxon>Bacillota</taxon>
        <taxon>Bacilli</taxon>
        <taxon>Bacillales</taxon>
        <taxon>Bacillaceae</taxon>
        <taxon>Oceanobacillus</taxon>
    </lineage>
</organism>
<dbReference type="RefSeq" id="WP_379591837.1">
    <property type="nucleotide sequence ID" value="NZ_JBHTKK010000009.1"/>
</dbReference>
<evidence type="ECO:0000259" key="15">
    <source>
        <dbReference type="Pfam" id="PF00905"/>
    </source>
</evidence>
<feature type="region of interest" description="Disordered" evidence="14">
    <location>
        <begin position="686"/>
        <end position="710"/>
    </location>
</feature>
<keyword evidence="12" id="KW-0961">Cell wall biogenesis/degradation</keyword>
<evidence type="ECO:0000259" key="16">
    <source>
        <dbReference type="Pfam" id="PF03717"/>
    </source>
</evidence>
<dbReference type="InterPro" id="IPR005311">
    <property type="entry name" value="PBP_dimer"/>
</dbReference>
<evidence type="ECO:0000256" key="7">
    <source>
        <dbReference type="ARBA" id="ARBA00022692"/>
    </source>
</evidence>
<evidence type="ECO:0000256" key="2">
    <source>
        <dbReference type="ARBA" id="ARBA00004236"/>
    </source>
</evidence>
<comment type="caution">
    <text evidence="17">The sequence shown here is derived from an EMBL/GenBank/DDBJ whole genome shotgun (WGS) entry which is preliminary data.</text>
</comment>
<evidence type="ECO:0000256" key="14">
    <source>
        <dbReference type="SAM" id="MobiDB-lite"/>
    </source>
</evidence>
<feature type="compositionally biased region" description="Acidic residues" evidence="14">
    <location>
        <begin position="690"/>
        <end position="710"/>
    </location>
</feature>
<evidence type="ECO:0000256" key="3">
    <source>
        <dbReference type="ARBA" id="ARBA00004752"/>
    </source>
</evidence>
<keyword evidence="6" id="KW-1003">Cell membrane</keyword>
<keyword evidence="10" id="KW-1133">Transmembrane helix</keyword>
<comment type="pathway">
    <text evidence="3">Cell wall biogenesis; peptidoglycan biosynthesis.</text>
</comment>
<evidence type="ECO:0000256" key="10">
    <source>
        <dbReference type="ARBA" id="ARBA00022989"/>
    </source>
</evidence>
<reference evidence="18" key="1">
    <citation type="journal article" date="2019" name="Int. J. Syst. Evol. Microbiol.">
        <title>The Global Catalogue of Microorganisms (GCM) 10K type strain sequencing project: providing services to taxonomists for standard genome sequencing and annotation.</title>
        <authorList>
            <consortium name="The Broad Institute Genomics Platform"/>
            <consortium name="The Broad Institute Genome Sequencing Center for Infectious Disease"/>
            <person name="Wu L."/>
            <person name="Ma J."/>
        </authorList>
    </citation>
    <scope>NUCLEOTIDE SEQUENCE [LARGE SCALE GENOMIC DNA]</scope>
    <source>
        <strain evidence="18">CCUG 56608</strain>
    </source>
</reference>
<evidence type="ECO:0000256" key="4">
    <source>
        <dbReference type="ARBA" id="ARBA00007171"/>
    </source>
</evidence>
<evidence type="ECO:0000313" key="17">
    <source>
        <dbReference type="EMBL" id="MFD1066257.1"/>
    </source>
</evidence>
<keyword evidence="8" id="KW-0133">Cell shape</keyword>
<dbReference type="InterPro" id="IPR012338">
    <property type="entry name" value="Beta-lactam/transpept-like"/>
</dbReference>
<dbReference type="InterPro" id="IPR036138">
    <property type="entry name" value="PBP_dimer_sf"/>
</dbReference>
<comment type="catalytic activity">
    <reaction evidence="13">
        <text>Preferential cleavage: (Ac)2-L-Lys-D-Ala-|-D-Ala. Also transpeptidation of peptidyl-alanyl moieties that are N-acyl substituents of D-alanine.</text>
        <dbReference type="EC" id="3.4.16.4"/>
    </reaction>
</comment>
<feature type="domain" description="Penicillin-binding protein dimerisation" evidence="16">
    <location>
        <begin position="60"/>
        <end position="300"/>
    </location>
</feature>
<evidence type="ECO:0000256" key="12">
    <source>
        <dbReference type="ARBA" id="ARBA00023316"/>
    </source>
</evidence>
<comment type="similarity">
    <text evidence="4">Belongs to the transpeptidase family.</text>
</comment>
<gene>
    <name evidence="17" type="ORF">ACFQ19_09480</name>
</gene>
<comment type="subcellular location">
    <subcellularLocation>
        <location evidence="2">Cell membrane</location>
    </subcellularLocation>
    <subcellularLocation>
        <location evidence="1">Membrane</location>
        <topology evidence="1">Single-pass membrane protein</topology>
    </subcellularLocation>
</comment>
<dbReference type="EC" id="3.4.16.4" evidence="5"/>
<evidence type="ECO:0000256" key="1">
    <source>
        <dbReference type="ARBA" id="ARBA00004167"/>
    </source>
</evidence>
<evidence type="ECO:0000256" key="11">
    <source>
        <dbReference type="ARBA" id="ARBA00023136"/>
    </source>
</evidence>
<dbReference type="PANTHER" id="PTHR30627:SF2">
    <property type="entry name" value="PEPTIDOGLYCAN D,D-TRANSPEPTIDASE MRDA"/>
    <property type="match status" value="1"/>
</dbReference>
<dbReference type="InterPro" id="IPR001460">
    <property type="entry name" value="PCN-bd_Tpept"/>
</dbReference>
<dbReference type="PANTHER" id="PTHR30627">
    <property type="entry name" value="PEPTIDOGLYCAN D,D-TRANSPEPTIDASE"/>
    <property type="match status" value="1"/>
</dbReference>
<evidence type="ECO:0000256" key="5">
    <source>
        <dbReference type="ARBA" id="ARBA00012448"/>
    </source>
</evidence>
<feature type="domain" description="Penicillin-binding protein transpeptidase" evidence="15">
    <location>
        <begin position="350"/>
        <end position="680"/>
    </location>
</feature>
<dbReference type="SUPFAM" id="SSF56519">
    <property type="entry name" value="Penicillin binding protein dimerisation domain"/>
    <property type="match status" value="1"/>
</dbReference>
<keyword evidence="18" id="KW-1185">Reference proteome</keyword>
<evidence type="ECO:0000256" key="13">
    <source>
        <dbReference type="ARBA" id="ARBA00034000"/>
    </source>
</evidence>
<dbReference type="Proteomes" id="UP001597041">
    <property type="component" value="Unassembled WGS sequence"/>
</dbReference>
<dbReference type="Pfam" id="PF00905">
    <property type="entry name" value="Transpeptidase"/>
    <property type="match status" value="1"/>
</dbReference>
<evidence type="ECO:0000256" key="6">
    <source>
        <dbReference type="ARBA" id="ARBA00022475"/>
    </source>
</evidence>
<dbReference type="Gene3D" id="3.90.1310.10">
    <property type="entry name" value="Penicillin-binding protein 2a (Domain 2)"/>
    <property type="match status" value="1"/>
</dbReference>
<dbReference type="EMBL" id="JBHTKK010000009">
    <property type="protein sequence ID" value="MFD1066257.1"/>
    <property type="molecule type" value="Genomic_DNA"/>
</dbReference>
<protein>
    <recommendedName>
        <fullName evidence="5">serine-type D-Ala-D-Ala carboxypeptidase</fullName>
        <ecNumber evidence="5">3.4.16.4</ecNumber>
    </recommendedName>
</protein>
<dbReference type="Pfam" id="PF03717">
    <property type="entry name" value="PBP_dimer"/>
    <property type="match status" value="1"/>
</dbReference>
<proteinExistence type="inferred from homology"/>
<sequence>MVDKKKKKKRAQLPVRMNILFFAIFLLFSALILQLGVVQILNGESYQGEIERTNLDTTSVPVPRGKIYDTNGELIVDNEAMYSITYTPPKDVQADDRLEVAETLAQYIDMSDDQYIDRITDRDRREYYLLLHEEEINERVEEELNTEEMDNADVYAATLELITDDEIADFSNDELEIIAIKKELDKAYALTPQVVKNEDVSAEEYAAVAENLDKLPGVNATTDWNRIYPNGDTLTSILGSISSQEEGIPAEDMSAYLTKGYSRNDRVGRSGIEEQYEDFLRGRKEQIQYTTRPNGSIVDSETIVEGERGKDLVLTTDLDLQQEVDDILLDEFQSMKSSSPHANRFATNAFAVVMDPQTGELLSMSGLNYDRENDEYNDAAFMALSSAFEPGSSIKGATVLSGYDSGVISPGDTFYDAPLRLAGGEVKSSVGGSMGTVDDLTALERSSNVYMFYVALRLGGDYRHRLPDNASIGIDRAETLETFQNYFNQFGLGASTGVDYPYESTGVRGGVPDNPGNILDFAIGQYDTYTTLQLAQYVSTIANDGYRVQPHFLKEAHDPIASLDELGPLYYSKNTSVMNRIDMTNDQISRVQEGFRRVYEGNQGTASDYFQNKSYNPAGKTGTAQTAWYEDGEEIEKLNNLTLVGYAPYDDPEVAFAVVVPYTGISEGNGINYKIGERILDTYFEIKEDHDEEAEDESSEDDSSEESENE</sequence>
<dbReference type="Gene3D" id="1.10.10.1230">
    <property type="entry name" value="Penicillin-binding protein, N-terminal non-catalytic domain, head sub-domain"/>
    <property type="match status" value="1"/>
</dbReference>
<name>A0ABW3NFH1_9BACI</name>
<keyword evidence="9" id="KW-0573">Peptidoglycan synthesis</keyword>
<dbReference type="InterPro" id="IPR050515">
    <property type="entry name" value="Beta-lactam/transpept"/>
</dbReference>
<evidence type="ECO:0000256" key="9">
    <source>
        <dbReference type="ARBA" id="ARBA00022984"/>
    </source>
</evidence>
<evidence type="ECO:0000313" key="18">
    <source>
        <dbReference type="Proteomes" id="UP001597041"/>
    </source>
</evidence>
<keyword evidence="7" id="KW-0812">Transmembrane</keyword>